<dbReference type="SMART" id="SM00267">
    <property type="entry name" value="GGDEF"/>
    <property type="match status" value="1"/>
</dbReference>
<evidence type="ECO:0000256" key="1">
    <source>
        <dbReference type="ARBA" id="ARBA00001946"/>
    </source>
</evidence>
<dbReference type="NCBIfam" id="TIGR00254">
    <property type="entry name" value="GGDEF"/>
    <property type="match status" value="1"/>
</dbReference>
<dbReference type="AlphaFoldDB" id="A0A1I4VTJ9"/>
<dbReference type="Gene3D" id="3.30.450.20">
    <property type="entry name" value="PAS domain"/>
    <property type="match status" value="1"/>
</dbReference>
<comment type="cofactor">
    <cofactor evidence="1">
        <name>Mg(2+)</name>
        <dbReference type="ChEBI" id="CHEBI:18420"/>
    </cofactor>
</comment>
<dbReference type="GO" id="GO:0009881">
    <property type="term" value="F:photoreceptor activity"/>
    <property type="evidence" value="ECO:0007669"/>
    <property type="project" value="UniProtKB-KW"/>
</dbReference>
<evidence type="ECO:0000256" key="5">
    <source>
        <dbReference type="ARBA" id="ARBA00022991"/>
    </source>
</evidence>
<dbReference type="InterPro" id="IPR029016">
    <property type="entry name" value="GAF-like_dom_sf"/>
</dbReference>
<dbReference type="InterPro" id="IPR013654">
    <property type="entry name" value="PAS_2"/>
</dbReference>
<dbReference type="InterPro" id="IPR000160">
    <property type="entry name" value="GGDEF_dom"/>
</dbReference>
<dbReference type="InterPro" id="IPR043128">
    <property type="entry name" value="Rev_trsase/Diguanyl_cyclase"/>
</dbReference>
<feature type="domain" description="Phytochrome chromophore attachment site" evidence="8">
    <location>
        <begin position="134"/>
        <end position="298"/>
    </location>
</feature>
<accession>A0A1I4VTJ9</accession>
<dbReference type="InterPro" id="IPR016132">
    <property type="entry name" value="Phyto_chromo_attachment"/>
</dbReference>
<sequence>MPGPNGFQRSSLRIQPCGCLLVLTRSLDRIVQCSANAEYFLQVPAETLLDQSPEGVFGARVLARIRRELAEDDVLSGPVSIRKENKGRQIRLQVNAFRSGAWVVVEIEPLTGLGTRRMTGTVNRWLGKLANARNPDDLMNILVDGVRDLVRFDRVVVAHFDEQGHGVFLAESKRKGVSPLRGQRFSASAYPLAKRSKMTRHQVRSIPDLEAGLVPVLVSGGMTKEQLAAVDASGTVLRAPSRRQTAYLNYFQAQALLSIAIVGPSGLWGLVTCTSQKPVPLAPTLRDAARTLVLMATQRLFLLKSRMEAQFLQRVHKSRDFLAADITVGLSPARMLEKYAPDWLGLFRASGMAYANSGDIAALGEVPPAASLDQLVSRLNAEQQGRSPWVSASLKEEPLARGLELGAACGLLAVPLPGERVTSWFMVFRGEHGRGIYWEGRPEVDILTSAPGEEETFRKAFGSWLEATEGSSESWKRVERLAAVDLAEDMALLASISEITRLNELLKTERAALAQANEQLSHAASHDSLTGLWNRYRTEYELDRELAKARRHGLPFSVLLLDVDHFKNINDSWGHAAGDEVLREVARKAADVLRQEDHLGRWGGEEFVILATGAGRGDGVALAERVRQAVAEVAVPGVETVITASIGVATWRPEDKRKSIIQRADRAMYAAKKGGRNRVETDEGL</sequence>
<dbReference type="Gene3D" id="3.30.450.40">
    <property type="match status" value="1"/>
</dbReference>
<evidence type="ECO:0000256" key="3">
    <source>
        <dbReference type="ARBA" id="ARBA00022543"/>
    </source>
</evidence>
<evidence type="ECO:0000259" key="8">
    <source>
        <dbReference type="PROSITE" id="PS50046"/>
    </source>
</evidence>
<protein>
    <recommendedName>
        <fullName evidence="2">diguanylate cyclase</fullName>
        <ecNumber evidence="2">2.7.7.65</ecNumber>
    </recommendedName>
</protein>
<dbReference type="GO" id="GO:0009584">
    <property type="term" value="P:detection of visible light"/>
    <property type="evidence" value="ECO:0007669"/>
    <property type="project" value="InterPro"/>
</dbReference>
<dbReference type="EC" id="2.7.7.65" evidence="2"/>
<dbReference type="FunFam" id="3.30.70.270:FF:000001">
    <property type="entry name" value="Diguanylate cyclase domain protein"/>
    <property type="match status" value="1"/>
</dbReference>
<feature type="domain" description="GGDEF" evidence="9">
    <location>
        <begin position="554"/>
        <end position="684"/>
    </location>
</feature>
<keyword evidence="5" id="KW-0157">Chromophore</keyword>
<dbReference type="InterPro" id="IPR029787">
    <property type="entry name" value="Nucleotide_cyclase"/>
</dbReference>
<keyword evidence="11" id="KW-1185">Reference proteome</keyword>
<evidence type="ECO:0000259" key="9">
    <source>
        <dbReference type="PROSITE" id="PS50887"/>
    </source>
</evidence>
<dbReference type="OrthoDB" id="9808408at2"/>
<dbReference type="InterPro" id="IPR043150">
    <property type="entry name" value="Phytochrome_PHY_sf"/>
</dbReference>
<evidence type="ECO:0000256" key="6">
    <source>
        <dbReference type="ARBA" id="ARBA00023170"/>
    </source>
</evidence>
<dbReference type="Proteomes" id="UP000199339">
    <property type="component" value="Unassembled WGS sequence"/>
</dbReference>
<evidence type="ECO:0000256" key="7">
    <source>
        <dbReference type="ARBA" id="ARBA00034247"/>
    </source>
</evidence>
<organism evidence="10 11">
    <name type="scientific">Marinobacter pelagius</name>
    <dbReference type="NCBI Taxonomy" id="379482"/>
    <lineage>
        <taxon>Bacteria</taxon>
        <taxon>Pseudomonadati</taxon>
        <taxon>Pseudomonadota</taxon>
        <taxon>Gammaproteobacteria</taxon>
        <taxon>Pseudomonadales</taxon>
        <taxon>Marinobacteraceae</taxon>
        <taxon>Marinobacter</taxon>
    </lineage>
</organism>
<name>A0A1I4VTJ9_9GAMM</name>
<dbReference type="RefSeq" id="WP_092002327.1">
    <property type="nucleotide sequence ID" value="NZ_FOUR01000004.1"/>
</dbReference>
<dbReference type="PANTHER" id="PTHR45138:SF9">
    <property type="entry name" value="DIGUANYLATE CYCLASE DGCM-RELATED"/>
    <property type="match status" value="1"/>
</dbReference>
<dbReference type="SUPFAM" id="SSF55073">
    <property type="entry name" value="Nucleotide cyclase"/>
    <property type="match status" value="1"/>
</dbReference>
<dbReference type="PROSITE" id="PS50887">
    <property type="entry name" value="GGDEF"/>
    <property type="match status" value="1"/>
</dbReference>
<dbReference type="SUPFAM" id="SSF55781">
    <property type="entry name" value="GAF domain-like"/>
    <property type="match status" value="2"/>
</dbReference>
<gene>
    <name evidence="10" type="ORF">SAMN04487961_1930</name>
</gene>
<evidence type="ECO:0000313" key="11">
    <source>
        <dbReference type="Proteomes" id="UP000199339"/>
    </source>
</evidence>
<comment type="catalytic activity">
    <reaction evidence="7">
        <text>2 GTP = 3',3'-c-di-GMP + 2 diphosphate</text>
        <dbReference type="Rhea" id="RHEA:24898"/>
        <dbReference type="ChEBI" id="CHEBI:33019"/>
        <dbReference type="ChEBI" id="CHEBI:37565"/>
        <dbReference type="ChEBI" id="CHEBI:58805"/>
        <dbReference type="EC" id="2.7.7.65"/>
    </reaction>
</comment>
<dbReference type="EMBL" id="FOUR01000004">
    <property type="protein sequence ID" value="SFN04628.1"/>
    <property type="molecule type" value="Genomic_DNA"/>
</dbReference>
<keyword evidence="4" id="KW-0716">Sensory transduction</keyword>
<dbReference type="InterPro" id="IPR035965">
    <property type="entry name" value="PAS-like_dom_sf"/>
</dbReference>
<reference evidence="11" key="1">
    <citation type="submission" date="2016-10" db="EMBL/GenBank/DDBJ databases">
        <authorList>
            <person name="Varghese N."/>
            <person name="Submissions S."/>
        </authorList>
    </citation>
    <scope>NUCLEOTIDE SEQUENCE [LARGE SCALE GENOMIC DNA]</scope>
    <source>
        <strain evidence="11">CGMCC 1.6775</strain>
    </source>
</reference>
<keyword evidence="3" id="KW-0600">Photoreceptor protein</keyword>
<dbReference type="GO" id="GO:0052621">
    <property type="term" value="F:diguanylate cyclase activity"/>
    <property type="evidence" value="ECO:0007669"/>
    <property type="project" value="UniProtKB-EC"/>
</dbReference>
<dbReference type="InterPro" id="IPR013515">
    <property type="entry name" value="Phytochrome_cen-reg"/>
</dbReference>
<dbReference type="Gene3D" id="3.30.450.270">
    <property type="match status" value="1"/>
</dbReference>
<dbReference type="PROSITE" id="PS50046">
    <property type="entry name" value="PHYTOCHROME_2"/>
    <property type="match status" value="1"/>
</dbReference>
<dbReference type="GO" id="GO:0006355">
    <property type="term" value="P:regulation of DNA-templated transcription"/>
    <property type="evidence" value="ECO:0007669"/>
    <property type="project" value="InterPro"/>
</dbReference>
<dbReference type="InterPro" id="IPR050469">
    <property type="entry name" value="Diguanylate_Cyclase"/>
</dbReference>
<dbReference type="Pfam" id="PF08446">
    <property type="entry name" value="PAS_2"/>
    <property type="match status" value="1"/>
</dbReference>
<dbReference type="SUPFAM" id="SSF55785">
    <property type="entry name" value="PYP-like sensor domain (PAS domain)"/>
    <property type="match status" value="1"/>
</dbReference>
<dbReference type="PANTHER" id="PTHR45138">
    <property type="entry name" value="REGULATORY COMPONENTS OF SENSORY TRANSDUCTION SYSTEM"/>
    <property type="match status" value="1"/>
</dbReference>
<evidence type="ECO:0000313" key="10">
    <source>
        <dbReference type="EMBL" id="SFN04628.1"/>
    </source>
</evidence>
<dbReference type="Gene3D" id="3.30.70.270">
    <property type="match status" value="1"/>
</dbReference>
<evidence type="ECO:0000256" key="2">
    <source>
        <dbReference type="ARBA" id="ARBA00012528"/>
    </source>
</evidence>
<keyword evidence="6" id="KW-0675">Receptor</keyword>
<proteinExistence type="predicted"/>
<dbReference type="CDD" id="cd01949">
    <property type="entry name" value="GGDEF"/>
    <property type="match status" value="1"/>
</dbReference>
<evidence type="ECO:0000256" key="4">
    <source>
        <dbReference type="ARBA" id="ARBA00022606"/>
    </source>
</evidence>
<dbReference type="Pfam" id="PF00990">
    <property type="entry name" value="GGDEF"/>
    <property type="match status" value="1"/>
</dbReference>
<dbReference type="Pfam" id="PF00360">
    <property type="entry name" value="PHY"/>
    <property type="match status" value="1"/>
</dbReference>